<evidence type="ECO:0000313" key="1">
    <source>
        <dbReference type="EMBL" id="NEW36850.1"/>
    </source>
</evidence>
<dbReference type="RefSeq" id="WP_163848430.1">
    <property type="nucleotide sequence ID" value="NZ_JAAGVB010000131.1"/>
</dbReference>
<evidence type="ECO:0000313" key="2">
    <source>
        <dbReference type="Proteomes" id="UP000471166"/>
    </source>
</evidence>
<dbReference type="EMBL" id="JAAGVB010000131">
    <property type="protein sequence ID" value="NEW36850.1"/>
    <property type="molecule type" value="Genomic_DNA"/>
</dbReference>
<dbReference type="AlphaFoldDB" id="A0A6P1CWH2"/>
<comment type="caution">
    <text evidence="1">The sequence shown here is derived from an EMBL/GenBank/DDBJ whole genome shotgun (WGS) entry which is preliminary data.</text>
</comment>
<protein>
    <submittedName>
        <fullName evidence="1">Uncharacterized protein</fullName>
    </submittedName>
</protein>
<reference evidence="1 2" key="1">
    <citation type="submission" date="2020-01" db="EMBL/GenBank/DDBJ databases">
        <title>Genetics and antimicrobial susceptibilities of Nocardia species isolated from the soil; a comparison with species isolated from humans.</title>
        <authorList>
            <person name="Carrasco G."/>
            <person name="Monzon S."/>
            <person name="Sansegundo M."/>
            <person name="Garcia E."/>
            <person name="Garrido N."/>
            <person name="Medina M.J."/>
            <person name="Villalon P."/>
            <person name="Ramirez-Arocha A.C."/>
            <person name="Jimenez P."/>
            <person name="Cuesta I."/>
            <person name="Valdezate S."/>
        </authorList>
    </citation>
    <scope>NUCLEOTIDE SEQUENCE [LARGE SCALE GENOMIC DNA]</scope>
    <source>
        <strain evidence="1 2">CNM20110626</strain>
    </source>
</reference>
<gene>
    <name evidence="1" type="ORF">GV791_30480</name>
</gene>
<organism evidence="1 2">
    <name type="scientific">Nocardia cyriacigeorgica</name>
    <dbReference type="NCBI Taxonomy" id="135487"/>
    <lineage>
        <taxon>Bacteria</taxon>
        <taxon>Bacillati</taxon>
        <taxon>Actinomycetota</taxon>
        <taxon>Actinomycetes</taxon>
        <taxon>Mycobacteriales</taxon>
        <taxon>Nocardiaceae</taxon>
        <taxon>Nocardia</taxon>
    </lineage>
</organism>
<name>A0A6P1CWH2_9NOCA</name>
<dbReference type="Proteomes" id="UP000471166">
    <property type="component" value="Unassembled WGS sequence"/>
</dbReference>
<accession>A0A6P1CWH2</accession>
<sequence>MGTVDRVAAPVRATTVVRATIAGSGRLLGAVTRGLGIVTRRQSTVTRGPVVVARNLGVVACGLVVAHGPCIFTRRPVCARRLSIITLAAGVA</sequence>
<proteinExistence type="predicted"/>